<keyword evidence="1" id="KW-0812">Transmembrane</keyword>
<reference evidence="2 3" key="1">
    <citation type="submission" date="2015-09" db="EMBL/GenBank/DDBJ databases">
        <title>Trachymyrmex cornetzi WGS genome.</title>
        <authorList>
            <person name="Nygaard S."/>
            <person name="Hu H."/>
            <person name="Boomsma J."/>
            <person name="Zhang G."/>
        </authorList>
    </citation>
    <scope>NUCLEOTIDE SEQUENCE [LARGE SCALE GENOMIC DNA]</scope>
    <source>
        <strain evidence="2">Tcor2-1</strain>
        <tissue evidence="2">Whole body</tissue>
    </source>
</reference>
<protein>
    <submittedName>
        <fullName evidence="2">Uncharacterized protein</fullName>
    </submittedName>
</protein>
<dbReference type="STRING" id="471704.A0A195DRR7"/>
<evidence type="ECO:0000256" key="1">
    <source>
        <dbReference type="SAM" id="Phobius"/>
    </source>
</evidence>
<keyword evidence="1" id="KW-0472">Membrane</keyword>
<name>A0A195DRR7_9HYME</name>
<dbReference type="AlphaFoldDB" id="A0A195DRR7"/>
<keyword evidence="3" id="KW-1185">Reference proteome</keyword>
<accession>A0A195DRR7</accession>
<proteinExistence type="predicted"/>
<keyword evidence="1" id="KW-1133">Transmembrane helix</keyword>
<feature type="transmembrane region" description="Helical" evidence="1">
    <location>
        <begin position="37"/>
        <end position="55"/>
    </location>
</feature>
<evidence type="ECO:0000313" key="3">
    <source>
        <dbReference type="Proteomes" id="UP000078492"/>
    </source>
</evidence>
<dbReference type="EMBL" id="KQ980530">
    <property type="protein sequence ID" value="KYN15620.1"/>
    <property type="molecule type" value="Genomic_DNA"/>
</dbReference>
<evidence type="ECO:0000313" key="2">
    <source>
        <dbReference type="EMBL" id="KYN15620.1"/>
    </source>
</evidence>
<sequence length="655" mass="75961">MLETGRRSAISTSELGLYSDRGDRYNRSRYGLIVRKLAIGVMVVVTVILVAIFMYDFTSATTGNSKINQETKHIYILQNALKKSPNLSKKPINSTNLYEAMINRTSDLLMEDRSDDENYESLIQRNTTGDIIPAETRIMTANGPEMRTQNLHNFKQRKRVLKSIEDANENEEPESKQLFDNHAIVYRVRQRLTRVVLHQFGRYKHPDMDEVVSTEELARPTPFHWEFKTPHPTSFKRPRYPQLTQYRYPYASRSIQDIIKYLTNNSEMPNRGIKFTGVYMNPKKYDLIPDMEEMMSNNDKSEEIETPPSYPVKSAVYSNDPFYQYKPKHPADVNLLATSNVRFSPTGVHRYSPYYDPVYSRPLITYNKPIITEPQYETTGSYSTNTLAKNRKPKPFSVMLDIYPITDLVEQNKKTSWTRPQSSIDDYDLRRPIQYRGPKFYASSPQPIPLLTGPSPTPISEEEERKQMIFHLNLYPRRKNKIYRNDIIHKSELMEPEERQEFAKKIMSPLESITKHLSDHSVVEESKFIENKNSDIASLPISRYHEMSLDEKNEKDGGLVSDNDSEIYSDLVNSDGIVRDSIVPLNHKLSIDEDYVRTENYETNAQKLIGTTEKDCANCDNATMIDRPKANTNKSIDLLKNIDIVEDSQRFSLLR</sequence>
<organism evidence="2 3">
    <name type="scientific">Trachymyrmex cornetzi</name>
    <dbReference type="NCBI Taxonomy" id="471704"/>
    <lineage>
        <taxon>Eukaryota</taxon>
        <taxon>Metazoa</taxon>
        <taxon>Ecdysozoa</taxon>
        <taxon>Arthropoda</taxon>
        <taxon>Hexapoda</taxon>
        <taxon>Insecta</taxon>
        <taxon>Pterygota</taxon>
        <taxon>Neoptera</taxon>
        <taxon>Endopterygota</taxon>
        <taxon>Hymenoptera</taxon>
        <taxon>Apocrita</taxon>
        <taxon>Aculeata</taxon>
        <taxon>Formicoidea</taxon>
        <taxon>Formicidae</taxon>
        <taxon>Myrmicinae</taxon>
        <taxon>Trachymyrmex</taxon>
    </lineage>
</organism>
<dbReference type="Proteomes" id="UP000078492">
    <property type="component" value="Unassembled WGS sequence"/>
</dbReference>
<gene>
    <name evidence="2" type="ORF">ALC57_12123</name>
</gene>